<feature type="transmembrane region" description="Helical" evidence="1">
    <location>
        <begin position="27"/>
        <end position="45"/>
    </location>
</feature>
<feature type="transmembrane region" description="Helical" evidence="1">
    <location>
        <begin position="57"/>
        <end position="75"/>
    </location>
</feature>
<proteinExistence type="predicted"/>
<sequence length="78" mass="8910">MADQNQIENDARGVLSTIGMTLSMMRYLLTILNGLVIVFAIYFLISGKNLGWEPLQMATWIRILFAFITIIMAIYDHI</sequence>
<keyword evidence="3" id="KW-1185">Reference proteome</keyword>
<protein>
    <submittedName>
        <fullName evidence="2">Uncharacterized protein</fullName>
    </submittedName>
</protein>
<keyword evidence="1" id="KW-0812">Transmembrane</keyword>
<gene>
    <name evidence="2" type="ORF">BLA29_002482</name>
</gene>
<accession>A0A1Y3BIG8</accession>
<evidence type="ECO:0000313" key="3">
    <source>
        <dbReference type="Proteomes" id="UP000194236"/>
    </source>
</evidence>
<keyword evidence="1" id="KW-1133">Transmembrane helix</keyword>
<dbReference type="OrthoDB" id="6513198at2759"/>
<comment type="caution">
    <text evidence="2">The sequence shown here is derived from an EMBL/GenBank/DDBJ whole genome shotgun (WGS) entry which is preliminary data.</text>
</comment>
<name>A0A1Y3BIG8_EURMA</name>
<dbReference type="AlphaFoldDB" id="A0A1Y3BIG8"/>
<dbReference type="EMBL" id="MUJZ01022146">
    <property type="protein sequence ID" value="OTF79623.1"/>
    <property type="molecule type" value="Genomic_DNA"/>
</dbReference>
<reference evidence="2 3" key="1">
    <citation type="submission" date="2017-03" db="EMBL/GenBank/DDBJ databases">
        <title>Genome Survey of Euroglyphus maynei.</title>
        <authorList>
            <person name="Arlian L.G."/>
            <person name="Morgan M.S."/>
            <person name="Rider S.D."/>
        </authorList>
    </citation>
    <scope>NUCLEOTIDE SEQUENCE [LARGE SCALE GENOMIC DNA]</scope>
    <source>
        <strain evidence="2">Arlian Lab</strain>
        <tissue evidence="2">Whole body</tissue>
    </source>
</reference>
<evidence type="ECO:0000313" key="2">
    <source>
        <dbReference type="EMBL" id="OTF79623.1"/>
    </source>
</evidence>
<dbReference type="Proteomes" id="UP000194236">
    <property type="component" value="Unassembled WGS sequence"/>
</dbReference>
<organism evidence="2 3">
    <name type="scientific">Euroglyphus maynei</name>
    <name type="common">Mayne's house dust mite</name>
    <dbReference type="NCBI Taxonomy" id="6958"/>
    <lineage>
        <taxon>Eukaryota</taxon>
        <taxon>Metazoa</taxon>
        <taxon>Ecdysozoa</taxon>
        <taxon>Arthropoda</taxon>
        <taxon>Chelicerata</taxon>
        <taxon>Arachnida</taxon>
        <taxon>Acari</taxon>
        <taxon>Acariformes</taxon>
        <taxon>Sarcoptiformes</taxon>
        <taxon>Astigmata</taxon>
        <taxon>Psoroptidia</taxon>
        <taxon>Analgoidea</taxon>
        <taxon>Pyroglyphidae</taxon>
        <taxon>Pyroglyphinae</taxon>
        <taxon>Euroglyphus</taxon>
    </lineage>
</organism>
<evidence type="ECO:0000256" key="1">
    <source>
        <dbReference type="SAM" id="Phobius"/>
    </source>
</evidence>
<keyword evidence="1" id="KW-0472">Membrane</keyword>